<reference evidence="6" key="2">
    <citation type="journal article" date="2023" name="Science">
        <title>Genomic signatures of disease resistance in endangered staghorn corals.</title>
        <authorList>
            <person name="Vollmer S.V."/>
            <person name="Selwyn J.D."/>
            <person name="Despard B.A."/>
            <person name="Roesel C.L."/>
        </authorList>
    </citation>
    <scope>NUCLEOTIDE SEQUENCE</scope>
    <source>
        <strain evidence="6">K2</strain>
    </source>
</reference>
<gene>
    <name evidence="6" type="ORF">P5673_005060</name>
</gene>
<keyword evidence="1" id="KW-1017">Isopeptide bond</keyword>
<comment type="caution">
    <text evidence="6">The sequence shown here is derived from an EMBL/GenBank/DDBJ whole genome shotgun (WGS) entry which is preliminary data.</text>
</comment>
<evidence type="ECO:0000256" key="1">
    <source>
        <dbReference type="ARBA" id="ARBA00022499"/>
    </source>
</evidence>
<evidence type="ECO:0000259" key="5">
    <source>
        <dbReference type="Pfam" id="PF12012"/>
    </source>
</evidence>
<dbReference type="InterPro" id="IPR013762">
    <property type="entry name" value="Integrase-like_cat_sf"/>
</dbReference>
<organism evidence="6 7">
    <name type="scientific">Acropora cervicornis</name>
    <name type="common">Staghorn coral</name>
    <dbReference type="NCBI Taxonomy" id="6130"/>
    <lineage>
        <taxon>Eukaryota</taxon>
        <taxon>Metazoa</taxon>
        <taxon>Cnidaria</taxon>
        <taxon>Anthozoa</taxon>
        <taxon>Hexacorallia</taxon>
        <taxon>Scleractinia</taxon>
        <taxon>Astrocoeniina</taxon>
        <taxon>Acroporidae</taxon>
        <taxon>Acropora</taxon>
    </lineage>
</organism>
<dbReference type="Proteomes" id="UP001249851">
    <property type="component" value="Unassembled WGS sequence"/>
</dbReference>
<dbReference type="Pfam" id="PF12012">
    <property type="entry name" value="DUF3504"/>
    <property type="match status" value="1"/>
</dbReference>
<evidence type="ECO:0000256" key="2">
    <source>
        <dbReference type="ARBA" id="ARBA00022553"/>
    </source>
</evidence>
<sequence length="195" mass="22485">MENGARIQDENRPRIYSTGGDRCPVNIFKTFLARRPPDMMKPDSPLYLAVVKSPRTEVWYKRQPLGVHSLGQFMKTMTDDVSLTGKHTNHSARRTMITALRYENVNPLDISQLSGHKNLKSIDSYSTVSVEQQKEMSLKISGHCGGEFKQLCPLFPEFHDHRSNCKYCMWKSSILRSSFQQLYHCHRRKISSASF</sequence>
<feature type="domain" description="ZMYM2-like/QRICH1 C-terminal" evidence="5">
    <location>
        <begin position="17"/>
        <end position="75"/>
    </location>
</feature>
<dbReference type="SUPFAM" id="SSF56349">
    <property type="entry name" value="DNA breaking-rejoining enzymes"/>
    <property type="match status" value="1"/>
</dbReference>
<dbReference type="InterPro" id="IPR011010">
    <property type="entry name" value="DNA_brk_join_enz"/>
</dbReference>
<dbReference type="EMBL" id="JARQWQ010000008">
    <property type="protein sequence ID" value="KAK2570275.1"/>
    <property type="molecule type" value="Genomic_DNA"/>
</dbReference>
<evidence type="ECO:0000256" key="4">
    <source>
        <dbReference type="ARBA" id="ARBA00023172"/>
    </source>
</evidence>
<dbReference type="GO" id="GO:0003677">
    <property type="term" value="F:DNA binding"/>
    <property type="evidence" value="ECO:0007669"/>
    <property type="project" value="InterPro"/>
</dbReference>
<name>A0AAD9VDU6_ACRCE</name>
<protein>
    <recommendedName>
        <fullName evidence="5">ZMYM2-like/QRICH1 C-terminal domain-containing protein</fullName>
    </recommendedName>
</protein>
<keyword evidence="7" id="KW-1185">Reference proteome</keyword>
<keyword evidence="3" id="KW-0832">Ubl conjugation</keyword>
<accession>A0AAD9VDU6</accession>
<reference evidence="6" key="1">
    <citation type="journal article" date="2023" name="G3 (Bethesda)">
        <title>Whole genome assembly and annotation of the endangered Caribbean coral Acropora cervicornis.</title>
        <authorList>
            <person name="Selwyn J.D."/>
            <person name="Vollmer S.V."/>
        </authorList>
    </citation>
    <scope>NUCLEOTIDE SEQUENCE</scope>
    <source>
        <strain evidence="6">K2</strain>
    </source>
</reference>
<dbReference type="GO" id="GO:0015074">
    <property type="term" value="P:DNA integration"/>
    <property type="evidence" value="ECO:0007669"/>
    <property type="project" value="InterPro"/>
</dbReference>
<dbReference type="InterPro" id="IPR042838">
    <property type="entry name" value="KIAA1958"/>
</dbReference>
<dbReference type="AlphaFoldDB" id="A0AAD9VDU6"/>
<dbReference type="Gene3D" id="1.10.443.10">
    <property type="entry name" value="Intergrase catalytic core"/>
    <property type="match status" value="1"/>
</dbReference>
<evidence type="ECO:0000256" key="3">
    <source>
        <dbReference type="ARBA" id="ARBA00022843"/>
    </source>
</evidence>
<dbReference type="PANTHER" id="PTHR46963:SF2">
    <property type="match status" value="1"/>
</dbReference>
<proteinExistence type="predicted"/>
<keyword evidence="2" id="KW-0597">Phosphoprotein</keyword>
<evidence type="ECO:0000313" key="7">
    <source>
        <dbReference type="Proteomes" id="UP001249851"/>
    </source>
</evidence>
<dbReference type="PANTHER" id="PTHR46963">
    <property type="entry name" value="SIMILAR TO RIKEN CDNA E130308A19"/>
    <property type="match status" value="1"/>
</dbReference>
<evidence type="ECO:0000313" key="6">
    <source>
        <dbReference type="EMBL" id="KAK2570275.1"/>
    </source>
</evidence>
<dbReference type="GO" id="GO:0006310">
    <property type="term" value="P:DNA recombination"/>
    <property type="evidence" value="ECO:0007669"/>
    <property type="project" value="UniProtKB-KW"/>
</dbReference>
<dbReference type="InterPro" id="IPR021893">
    <property type="entry name" value="ZMYM2-like_C"/>
</dbReference>
<keyword evidence="4" id="KW-0233">DNA recombination</keyword>